<feature type="transmembrane region" description="Helical" evidence="7">
    <location>
        <begin position="130"/>
        <end position="151"/>
    </location>
</feature>
<accession>A0AAI8VZC8</accession>
<keyword evidence="4 7" id="KW-0472">Membrane</keyword>
<feature type="transmembrane region" description="Helical" evidence="7">
    <location>
        <begin position="171"/>
        <end position="201"/>
    </location>
</feature>
<dbReference type="AlphaFoldDB" id="A0AAI8VZC8"/>
<keyword evidence="2 7" id="KW-0812">Transmembrane</keyword>
<feature type="transmembrane region" description="Helical" evidence="7">
    <location>
        <begin position="250"/>
        <end position="272"/>
    </location>
</feature>
<dbReference type="PANTHER" id="PTHR33048:SF96">
    <property type="entry name" value="INTEGRAL MEMBRANE PROTEIN"/>
    <property type="match status" value="1"/>
</dbReference>
<feature type="region of interest" description="Disordered" evidence="6">
    <location>
        <begin position="338"/>
        <end position="365"/>
    </location>
</feature>
<dbReference type="EMBL" id="CAUWAG010000020">
    <property type="protein sequence ID" value="CAJ2513853.1"/>
    <property type="molecule type" value="Genomic_DNA"/>
</dbReference>
<comment type="similarity">
    <text evidence="5">Belongs to the SAT4 family.</text>
</comment>
<dbReference type="InterPro" id="IPR052337">
    <property type="entry name" value="SAT4-like"/>
</dbReference>
<feature type="transmembrane region" description="Helical" evidence="7">
    <location>
        <begin position="213"/>
        <end position="235"/>
    </location>
</feature>
<evidence type="ECO:0000259" key="8">
    <source>
        <dbReference type="Pfam" id="PF20684"/>
    </source>
</evidence>
<evidence type="ECO:0000256" key="2">
    <source>
        <dbReference type="ARBA" id="ARBA00022692"/>
    </source>
</evidence>
<evidence type="ECO:0000256" key="7">
    <source>
        <dbReference type="SAM" id="Phobius"/>
    </source>
</evidence>
<keyword evidence="3 7" id="KW-1133">Transmembrane helix</keyword>
<organism evidence="9 10">
    <name type="scientific">Anthostomella pinea</name>
    <dbReference type="NCBI Taxonomy" id="933095"/>
    <lineage>
        <taxon>Eukaryota</taxon>
        <taxon>Fungi</taxon>
        <taxon>Dikarya</taxon>
        <taxon>Ascomycota</taxon>
        <taxon>Pezizomycotina</taxon>
        <taxon>Sordariomycetes</taxon>
        <taxon>Xylariomycetidae</taxon>
        <taxon>Xylariales</taxon>
        <taxon>Xylariaceae</taxon>
        <taxon>Anthostomella</taxon>
    </lineage>
</organism>
<protein>
    <submittedName>
        <fullName evidence="9">Uu.00g019720.m01.CDS01</fullName>
    </submittedName>
</protein>
<evidence type="ECO:0000256" key="1">
    <source>
        <dbReference type="ARBA" id="ARBA00004141"/>
    </source>
</evidence>
<dbReference type="GO" id="GO:0016020">
    <property type="term" value="C:membrane"/>
    <property type="evidence" value="ECO:0007669"/>
    <property type="project" value="UniProtKB-SubCell"/>
</dbReference>
<comment type="subcellular location">
    <subcellularLocation>
        <location evidence="1">Membrane</location>
        <topology evidence="1">Multi-pass membrane protein</topology>
    </subcellularLocation>
</comment>
<dbReference type="Pfam" id="PF20684">
    <property type="entry name" value="Fung_rhodopsin"/>
    <property type="match status" value="1"/>
</dbReference>
<feature type="transmembrane region" description="Helical" evidence="7">
    <location>
        <begin position="20"/>
        <end position="39"/>
    </location>
</feature>
<feature type="transmembrane region" description="Helical" evidence="7">
    <location>
        <begin position="96"/>
        <end position="118"/>
    </location>
</feature>
<dbReference type="Proteomes" id="UP001295740">
    <property type="component" value="Unassembled WGS sequence"/>
</dbReference>
<reference evidence="9" key="1">
    <citation type="submission" date="2023-10" db="EMBL/GenBank/DDBJ databases">
        <authorList>
            <person name="Hackl T."/>
        </authorList>
    </citation>
    <scope>NUCLEOTIDE SEQUENCE</scope>
</reference>
<keyword evidence="10" id="KW-1185">Reference proteome</keyword>
<evidence type="ECO:0000313" key="10">
    <source>
        <dbReference type="Proteomes" id="UP001295740"/>
    </source>
</evidence>
<gene>
    <name evidence="9" type="ORF">KHLLAP_LOCUS14321</name>
</gene>
<dbReference type="InterPro" id="IPR049326">
    <property type="entry name" value="Rhodopsin_dom_fungi"/>
</dbReference>
<comment type="caution">
    <text evidence="9">The sequence shown here is derived from an EMBL/GenBank/DDBJ whole genome shotgun (WGS) entry which is preliminary data.</text>
</comment>
<sequence>MALSRNLGFDVNPAGTNLFIVQVLFLILTWIASALRAYVKVLIVGKISIDDYLMLAALFGYTTIASFTILAVVEGEAGKPQNEITPQGNEISLRNWYLSEVISCPTSAFIRIAIAILILRISVQKWHRWILFSVIGLTSMMSFGHFFIVLLQCSPIDYFWTHVEGSEGFCFSPAILPISTTVFAALSAIMDWAVALLPIVILWKVKIEIRAKIAIAGILSMGVFAGIALFVRIFYFNPLRSPETFVNETIIIALCAIIELSLGIIGGCIATLPPLLKKMGIGFDSGAKRLSNDSADSMPWQSSPIDCKPRNGLPTGPISRPIIRKVGGSIRKLGSVRRPGAPYRAEQSIDNEKASSYSSRNKTAVPKHESTMSFWDIPRLEADQDGWASSPPLSNDIKIRTSVNVTSLPPSREDIERPREVYFVPSGHERNLLMSLLSPHPGPGMF</sequence>
<proteinExistence type="inferred from homology"/>
<dbReference type="PANTHER" id="PTHR33048">
    <property type="entry name" value="PTH11-LIKE INTEGRAL MEMBRANE PROTEIN (AFU_ORTHOLOGUE AFUA_5G11245)"/>
    <property type="match status" value="1"/>
</dbReference>
<evidence type="ECO:0000256" key="3">
    <source>
        <dbReference type="ARBA" id="ARBA00022989"/>
    </source>
</evidence>
<name>A0AAI8VZC8_9PEZI</name>
<evidence type="ECO:0000256" key="4">
    <source>
        <dbReference type="ARBA" id="ARBA00023136"/>
    </source>
</evidence>
<evidence type="ECO:0000313" key="9">
    <source>
        <dbReference type="EMBL" id="CAJ2513853.1"/>
    </source>
</evidence>
<feature type="transmembrane region" description="Helical" evidence="7">
    <location>
        <begin position="51"/>
        <end position="73"/>
    </location>
</feature>
<evidence type="ECO:0000256" key="5">
    <source>
        <dbReference type="ARBA" id="ARBA00038359"/>
    </source>
</evidence>
<feature type="domain" description="Rhodopsin" evidence="8">
    <location>
        <begin position="35"/>
        <end position="278"/>
    </location>
</feature>
<evidence type="ECO:0000256" key="6">
    <source>
        <dbReference type="SAM" id="MobiDB-lite"/>
    </source>
</evidence>